<protein>
    <submittedName>
        <fullName evidence="1">Uncharacterized protein</fullName>
    </submittedName>
</protein>
<keyword evidence="2" id="KW-1185">Reference proteome</keyword>
<name>A0A3E1NUJ3_9BACT</name>
<dbReference type="EMBL" id="QTJV01000013">
    <property type="protein sequence ID" value="RFM31609.1"/>
    <property type="molecule type" value="Genomic_DNA"/>
</dbReference>
<organism evidence="1 2">
    <name type="scientific">Chitinophaga silvisoli</name>
    <dbReference type="NCBI Taxonomy" id="2291814"/>
    <lineage>
        <taxon>Bacteria</taxon>
        <taxon>Pseudomonadati</taxon>
        <taxon>Bacteroidota</taxon>
        <taxon>Chitinophagia</taxon>
        <taxon>Chitinophagales</taxon>
        <taxon>Chitinophagaceae</taxon>
        <taxon>Chitinophaga</taxon>
    </lineage>
</organism>
<dbReference type="Proteomes" id="UP000261174">
    <property type="component" value="Unassembled WGS sequence"/>
</dbReference>
<evidence type="ECO:0000313" key="1">
    <source>
        <dbReference type="EMBL" id="RFM31609.1"/>
    </source>
</evidence>
<reference evidence="1 2" key="1">
    <citation type="submission" date="2018-08" db="EMBL/GenBank/DDBJ databases">
        <title>Chitinophaga sp. K20C18050901, a novel bacterium isolated from forest soil.</title>
        <authorList>
            <person name="Wang C."/>
        </authorList>
    </citation>
    <scope>NUCLEOTIDE SEQUENCE [LARGE SCALE GENOMIC DNA]</scope>
    <source>
        <strain evidence="1 2">K20C18050901</strain>
    </source>
</reference>
<evidence type="ECO:0000313" key="2">
    <source>
        <dbReference type="Proteomes" id="UP000261174"/>
    </source>
</evidence>
<proteinExistence type="predicted"/>
<accession>A0A3E1NUJ3</accession>
<gene>
    <name evidence="1" type="ORF">DXN04_28255</name>
</gene>
<dbReference type="AlphaFoldDB" id="A0A3E1NUJ3"/>
<comment type="caution">
    <text evidence="1">The sequence shown here is derived from an EMBL/GenBank/DDBJ whole genome shotgun (WGS) entry which is preliminary data.</text>
</comment>
<sequence>MKPANEINEPLTGPEREYHLYSFLSTEMVTNSSLLQENRLAILLFTSTLKPVPIMTGKVINKIVH</sequence>